<dbReference type="EMBL" id="ML121575">
    <property type="protein sequence ID" value="RPB20268.1"/>
    <property type="molecule type" value="Genomic_DNA"/>
</dbReference>
<dbReference type="Proteomes" id="UP000267821">
    <property type="component" value="Unassembled WGS sequence"/>
</dbReference>
<accession>A0A3N4LEZ7</accession>
<dbReference type="AlphaFoldDB" id="A0A3N4LEZ7"/>
<proteinExistence type="predicted"/>
<organism evidence="1 2">
    <name type="scientific">Terfezia boudieri ATCC MYA-4762</name>
    <dbReference type="NCBI Taxonomy" id="1051890"/>
    <lineage>
        <taxon>Eukaryota</taxon>
        <taxon>Fungi</taxon>
        <taxon>Dikarya</taxon>
        <taxon>Ascomycota</taxon>
        <taxon>Pezizomycotina</taxon>
        <taxon>Pezizomycetes</taxon>
        <taxon>Pezizales</taxon>
        <taxon>Pezizaceae</taxon>
        <taxon>Terfezia</taxon>
    </lineage>
</organism>
<keyword evidence="2" id="KW-1185">Reference proteome</keyword>
<evidence type="ECO:0000313" key="2">
    <source>
        <dbReference type="Proteomes" id="UP000267821"/>
    </source>
</evidence>
<sequence>MPHDQYPRLLPPSALRPSPLAPLELPLRTHITTTLQRVPVETTRVFQALCNYNLLAHASNEDRQYVNGLLRNASARDLTRLGEQFSRAVRQCKR</sequence>
<name>A0A3N4LEZ7_9PEZI</name>
<protein>
    <submittedName>
        <fullName evidence="1">Uncharacterized protein</fullName>
    </submittedName>
</protein>
<reference evidence="1 2" key="1">
    <citation type="journal article" date="2018" name="Nat. Ecol. Evol.">
        <title>Pezizomycetes genomes reveal the molecular basis of ectomycorrhizal truffle lifestyle.</title>
        <authorList>
            <person name="Murat C."/>
            <person name="Payen T."/>
            <person name="Noel B."/>
            <person name="Kuo A."/>
            <person name="Morin E."/>
            <person name="Chen J."/>
            <person name="Kohler A."/>
            <person name="Krizsan K."/>
            <person name="Balestrini R."/>
            <person name="Da Silva C."/>
            <person name="Montanini B."/>
            <person name="Hainaut M."/>
            <person name="Levati E."/>
            <person name="Barry K.W."/>
            <person name="Belfiori B."/>
            <person name="Cichocki N."/>
            <person name="Clum A."/>
            <person name="Dockter R.B."/>
            <person name="Fauchery L."/>
            <person name="Guy J."/>
            <person name="Iotti M."/>
            <person name="Le Tacon F."/>
            <person name="Lindquist E.A."/>
            <person name="Lipzen A."/>
            <person name="Malagnac F."/>
            <person name="Mello A."/>
            <person name="Molinier V."/>
            <person name="Miyauchi S."/>
            <person name="Poulain J."/>
            <person name="Riccioni C."/>
            <person name="Rubini A."/>
            <person name="Sitrit Y."/>
            <person name="Splivallo R."/>
            <person name="Traeger S."/>
            <person name="Wang M."/>
            <person name="Zifcakova L."/>
            <person name="Wipf D."/>
            <person name="Zambonelli A."/>
            <person name="Paolocci F."/>
            <person name="Nowrousian M."/>
            <person name="Ottonello S."/>
            <person name="Baldrian P."/>
            <person name="Spatafora J.W."/>
            <person name="Henrissat B."/>
            <person name="Nagy L.G."/>
            <person name="Aury J.M."/>
            <person name="Wincker P."/>
            <person name="Grigoriev I.V."/>
            <person name="Bonfante P."/>
            <person name="Martin F.M."/>
        </authorList>
    </citation>
    <scope>NUCLEOTIDE SEQUENCE [LARGE SCALE GENOMIC DNA]</scope>
    <source>
        <strain evidence="1 2">ATCC MYA-4762</strain>
    </source>
</reference>
<evidence type="ECO:0000313" key="1">
    <source>
        <dbReference type="EMBL" id="RPB20268.1"/>
    </source>
</evidence>
<dbReference type="InParanoid" id="A0A3N4LEZ7"/>
<gene>
    <name evidence="1" type="ORF">L211DRAFT_532946</name>
</gene>